<dbReference type="Proteomes" id="UP000215383">
    <property type="component" value="Chromosome 1"/>
</dbReference>
<dbReference type="InterPro" id="IPR003778">
    <property type="entry name" value="CT_A_B"/>
</dbReference>
<dbReference type="PANTHER" id="PTHR43309">
    <property type="entry name" value="5-OXOPROLINASE SUBUNIT C"/>
    <property type="match status" value="1"/>
</dbReference>
<keyword evidence="1" id="KW-0547">Nucleotide-binding</keyword>
<dbReference type="GO" id="GO:0005524">
    <property type="term" value="F:ATP binding"/>
    <property type="evidence" value="ECO:0007669"/>
    <property type="project" value="UniProtKB-KW"/>
</dbReference>
<dbReference type="eggNOG" id="COG1984">
    <property type="taxonomic scope" value="Bacteria"/>
</dbReference>
<keyword evidence="6" id="KW-1185">Reference proteome</keyword>
<proteinExistence type="predicted"/>
<evidence type="ECO:0000256" key="1">
    <source>
        <dbReference type="ARBA" id="ARBA00022741"/>
    </source>
</evidence>
<sequence length="332" mass="36093">MSLKIIRPGLLTTLQDTGRYGYQKVGVITSGAMDVYSLRLANILVGNDENEAALEITLTGPTIEFTSDTLIAITGGDFSPIIDGQKVPTLRPVAVKAGAILKFSSCKVGCRAYLAVAGGYDVPKVMGSKSTYLRANIGGFNGRVLKKGDLLNTNEPSEYGQQMMINLLSRGAHSFAHAKWCISKVHTSEKNLRKPIRVMAGLQYDSFLEKAKYDFFATDYLITTQSDRMGYRLEGAKLETNGHLEMISEVACSGTIQVPPNGLPIILMADHQTTAGYPVIGQIALVDVARIAQLKPGDRINFKLISNEEGERLFIAMEKCIENIKIAVAGKL</sequence>
<dbReference type="SMART" id="SM00797">
    <property type="entry name" value="AHS2"/>
    <property type="match status" value="1"/>
</dbReference>
<dbReference type="SUPFAM" id="SSF50891">
    <property type="entry name" value="Cyclophilin-like"/>
    <property type="match status" value="1"/>
</dbReference>
<keyword evidence="3" id="KW-0067">ATP-binding</keyword>
<dbReference type="GO" id="GO:0016787">
    <property type="term" value="F:hydrolase activity"/>
    <property type="evidence" value="ECO:0007669"/>
    <property type="project" value="UniProtKB-KW"/>
</dbReference>
<dbReference type="GeneID" id="78508126"/>
<gene>
    <name evidence="5" type="ORF">SAMEA4364220_02147</name>
</gene>
<evidence type="ECO:0000313" key="6">
    <source>
        <dbReference type="Proteomes" id="UP000215383"/>
    </source>
</evidence>
<dbReference type="InterPro" id="IPR052708">
    <property type="entry name" value="PxpC"/>
</dbReference>
<evidence type="ECO:0000256" key="2">
    <source>
        <dbReference type="ARBA" id="ARBA00022801"/>
    </source>
</evidence>
<evidence type="ECO:0000259" key="4">
    <source>
        <dbReference type="SMART" id="SM00797"/>
    </source>
</evidence>
<keyword evidence="2 5" id="KW-0378">Hydrolase</keyword>
<evidence type="ECO:0000256" key="3">
    <source>
        <dbReference type="ARBA" id="ARBA00022840"/>
    </source>
</evidence>
<dbReference type="AlphaFoldDB" id="A0A239U8G5"/>
<organism evidence="5 6">
    <name type="scientific">Megamonas hypermegale</name>
    <dbReference type="NCBI Taxonomy" id="158847"/>
    <lineage>
        <taxon>Bacteria</taxon>
        <taxon>Bacillati</taxon>
        <taxon>Bacillota</taxon>
        <taxon>Negativicutes</taxon>
        <taxon>Selenomonadales</taxon>
        <taxon>Selenomonadaceae</taxon>
        <taxon>Megamonas</taxon>
    </lineage>
</organism>
<evidence type="ECO:0000313" key="5">
    <source>
        <dbReference type="EMBL" id="SNV05374.1"/>
    </source>
</evidence>
<dbReference type="Gene3D" id="2.40.100.10">
    <property type="entry name" value="Cyclophilin-like"/>
    <property type="match status" value="1"/>
</dbReference>
<accession>A0A239U8G5</accession>
<dbReference type="InterPro" id="IPR029000">
    <property type="entry name" value="Cyclophilin-like_dom_sf"/>
</dbReference>
<dbReference type="EMBL" id="LT906446">
    <property type="protein sequence ID" value="SNV05374.1"/>
    <property type="molecule type" value="Genomic_DNA"/>
</dbReference>
<dbReference type="RefSeq" id="WP_027889458.1">
    <property type="nucleotide sequence ID" value="NZ_CASFMS010000017.1"/>
</dbReference>
<name>A0A239U8G5_9FIRM</name>
<dbReference type="NCBIfam" id="TIGR00724">
    <property type="entry name" value="urea_amlyse_rel"/>
    <property type="match status" value="1"/>
</dbReference>
<dbReference type="Pfam" id="PF02626">
    <property type="entry name" value="CT_A_B"/>
    <property type="match status" value="1"/>
</dbReference>
<dbReference type="PANTHER" id="PTHR43309:SF5">
    <property type="entry name" value="5-OXOPROLINASE SUBUNIT C"/>
    <property type="match status" value="1"/>
</dbReference>
<protein>
    <submittedName>
        <fullName evidence="5">Allophanate hydrolase subunit 2</fullName>
    </submittedName>
</protein>
<feature type="domain" description="Carboxyltransferase" evidence="4">
    <location>
        <begin position="24"/>
        <end position="320"/>
    </location>
</feature>
<reference evidence="5 6" key="1">
    <citation type="submission" date="2017-06" db="EMBL/GenBank/DDBJ databases">
        <authorList>
            <consortium name="Pathogen Informatics"/>
        </authorList>
    </citation>
    <scope>NUCLEOTIDE SEQUENCE [LARGE SCALE GENOMIC DNA]</scope>
    <source>
        <strain evidence="5 6">NCTC10570</strain>
    </source>
</reference>